<dbReference type="SUPFAM" id="SSF56935">
    <property type="entry name" value="Porins"/>
    <property type="match status" value="1"/>
</dbReference>
<reference evidence="2 3" key="1">
    <citation type="submission" date="2017-05" db="EMBL/GenBank/DDBJ databases">
        <authorList>
            <person name="Varghese N."/>
            <person name="Submissions S."/>
        </authorList>
    </citation>
    <scope>NUCLEOTIDE SEQUENCE [LARGE SCALE GENOMIC DNA]</scope>
    <source>
        <strain evidence="2 3">DSM 27040</strain>
    </source>
</reference>
<dbReference type="Pfam" id="PF07715">
    <property type="entry name" value="Plug"/>
    <property type="match status" value="1"/>
</dbReference>
<sequence>MKPITTCILILLWGIALPAQYKGVVVGPVGLPIEAVQIKNVNTGKGAVSDSSGVFFIKADDGDFIEFKHLNYVTLCVPLITSGLDTVILQSKDFPIAEINVSTRAHEGYDNMGAIGIKRVPAFMGEQDVLKYLSTLPGVTSLGMLDAGIYVRGGNSSQNAYLVNGIQLADPQHIAGIMSTFDPYILNHSRFYKSGYPSKYNGYLSSYIDMQPVNYMSQDFTGEITLGLLASSAKARVKYGKRKKSLFAISYRHSYFQLLARGYNRNKEVNEQLPSYTFNDLNMAFSVPVKKDWKASFFGLFTSDDLPMKLNPDFSYGLNWGTFSSILSFSGSVGKGSSALFSVGHNRYTSDVELGATVNSSTINKTAQWNVNTEFKSALSSVLELNYGLNTSFKNYSYNQEIESLSQNAFSNHLIFAFAESQWRLRKKFKFTWGLNASTYLNTGSPVFVSPRLKFHYDHKRVSAWFDYAHSLQFEERMNVFTIQSPVDIWLPVKNQIPSRSHHISIGSQWRMRTTANISFGAFYKKLESIKEFETFNRNNLSQSIGKMMSGEGKSLGAELDLIYNTGALYSRLNYTLSHVKTRFKNINQGRNFNPPYDVRHNVLWNASIKINPQINLNTMWTYKSGRSATVPAGVAVVKDIAGVSAEFIPVFKDRHNYKMPATHRLDINVEYLQHMRIHTLKFNMGAYNLYNQQNPSFVFVQSEFKDDYFLQFKINSKVIFPFMPYISVSYVFSGDNRQEDR</sequence>
<dbReference type="RefSeq" id="WP_142532528.1">
    <property type="nucleotide sequence ID" value="NZ_FXTB01000002.1"/>
</dbReference>
<dbReference type="Proteomes" id="UP000319040">
    <property type="component" value="Unassembled WGS sequence"/>
</dbReference>
<evidence type="ECO:0000313" key="2">
    <source>
        <dbReference type="EMBL" id="SMO52255.1"/>
    </source>
</evidence>
<gene>
    <name evidence="2" type="ORF">SAMN06265379_102224</name>
</gene>
<evidence type="ECO:0000313" key="3">
    <source>
        <dbReference type="Proteomes" id="UP000319040"/>
    </source>
</evidence>
<organism evidence="2 3">
    <name type="scientific">Saccharicrinis carchari</name>
    <dbReference type="NCBI Taxonomy" id="1168039"/>
    <lineage>
        <taxon>Bacteria</taxon>
        <taxon>Pseudomonadati</taxon>
        <taxon>Bacteroidota</taxon>
        <taxon>Bacteroidia</taxon>
        <taxon>Marinilabiliales</taxon>
        <taxon>Marinilabiliaceae</taxon>
        <taxon>Saccharicrinis</taxon>
    </lineage>
</organism>
<accession>A0A521BYX4</accession>
<feature type="domain" description="TonB-dependent receptor plug" evidence="1">
    <location>
        <begin position="125"/>
        <end position="200"/>
    </location>
</feature>
<proteinExistence type="predicted"/>
<protein>
    <submittedName>
        <fullName evidence="2">TonB-dependent Receptor Plug Domain</fullName>
    </submittedName>
</protein>
<evidence type="ECO:0000259" key="1">
    <source>
        <dbReference type="Pfam" id="PF07715"/>
    </source>
</evidence>
<dbReference type="EMBL" id="FXTB01000002">
    <property type="protein sequence ID" value="SMO52255.1"/>
    <property type="molecule type" value="Genomic_DNA"/>
</dbReference>
<dbReference type="InterPro" id="IPR012910">
    <property type="entry name" value="Plug_dom"/>
</dbReference>
<keyword evidence="3" id="KW-1185">Reference proteome</keyword>
<dbReference type="InterPro" id="IPR008969">
    <property type="entry name" value="CarboxyPept-like_regulatory"/>
</dbReference>
<keyword evidence="2" id="KW-0675">Receptor</keyword>
<dbReference type="SUPFAM" id="SSF49464">
    <property type="entry name" value="Carboxypeptidase regulatory domain-like"/>
    <property type="match status" value="1"/>
</dbReference>
<name>A0A521BYX4_SACCC</name>
<dbReference type="OrthoDB" id="9803050at2"/>
<dbReference type="AlphaFoldDB" id="A0A521BYX4"/>